<evidence type="ECO:0000256" key="1">
    <source>
        <dbReference type="SAM" id="Phobius"/>
    </source>
</evidence>
<sequence>MNFSVLITIGLGLLAGVPLILFKKANDQKFSSWSYTFWWSALALIIVSPLALINFSFPSELKSYGLISLSAIGWTLVNLFNFLAFKYADASVVLLIGRLSNVTIFLSGVILLSETVGLNKLVGLVLVTAGSMAVIFQRKKLALDKGILLSFLPVAFMTFAFYFDKQASVYFNPFAYIS</sequence>
<organism evidence="3 4">
    <name type="scientific">Candidatus Beckwithbacteria bacterium CG_4_10_14_0_2_um_filter_47_25</name>
    <dbReference type="NCBI Taxonomy" id="1974493"/>
    <lineage>
        <taxon>Bacteria</taxon>
        <taxon>Candidatus Beckwithiibacteriota</taxon>
    </lineage>
</organism>
<dbReference type="Pfam" id="PF00892">
    <property type="entry name" value="EamA"/>
    <property type="match status" value="1"/>
</dbReference>
<feature type="transmembrane region" description="Helical" evidence="1">
    <location>
        <begin position="6"/>
        <end position="23"/>
    </location>
</feature>
<evidence type="ECO:0000313" key="4">
    <source>
        <dbReference type="Proteomes" id="UP000228627"/>
    </source>
</evidence>
<dbReference type="EMBL" id="PFQG01000157">
    <property type="protein sequence ID" value="PJA21459.1"/>
    <property type="molecule type" value="Genomic_DNA"/>
</dbReference>
<evidence type="ECO:0000259" key="2">
    <source>
        <dbReference type="Pfam" id="PF00892"/>
    </source>
</evidence>
<dbReference type="AlphaFoldDB" id="A0A2M7W5B6"/>
<keyword evidence="1" id="KW-0812">Transmembrane</keyword>
<comment type="caution">
    <text evidence="3">The sequence shown here is derived from an EMBL/GenBank/DDBJ whole genome shotgun (WGS) entry which is preliminary data.</text>
</comment>
<dbReference type="InterPro" id="IPR000620">
    <property type="entry name" value="EamA_dom"/>
</dbReference>
<feature type="transmembrane region" description="Helical" evidence="1">
    <location>
        <begin position="63"/>
        <end position="85"/>
    </location>
</feature>
<dbReference type="InterPro" id="IPR037185">
    <property type="entry name" value="EmrE-like"/>
</dbReference>
<dbReference type="Proteomes" id="UP000228627">
    <property type="component" value="Unassembled WGS sequence"/>
</dbReference>
<feature type="transmembrane region" description="Helical" evidence="1">
    <location>
        <begin position="92"/>
        <end position="112"/>
    </location>
</feature>
<proteinExistence type="predicted"/>
<gene>
    <name evidence="3" type="ORF">COX59_04225</name>
</gene>
<feature type="domain" description="EamA" evidence="2">
    <location>
        <begin position="4"/>
        <end position="135"/>
    </location>
</feature>
<dbReference type="SUPFAM" id="SSF103481">
    <property type="entry name" value="Multidrug resistance efflux transporter EmrE"/>
    <property type="match status" value="1"/>
</dbReference>
<feature type="transmembrane region" description="Helical" evidence="1">
    <location>
        <begin position="147"/>
        <end position="163"/>
    </location>
</feature>
<evidence type="ECO:0000313" key="3">
    <source>
        <dbReference type="EMBL" id="PJA21459.1"/>
    </source>
</evidence>
<feature type="transmembrane region" description="Helical" evidence="1">
    <location>
        <begin position="118"/>
        <end position="135"/>
    </location>
</feature>
<accession>A0A2M7W5B6</accession>
<keyword evidence="1" id="KW-1133">Transmembrane helix</keyword>
<dbReference type="GO" id="GO:0016020">
    <property type="term" value="C:membrane"/>
    <property type="evidence" value="ECO:0007669"/>
    <property type="project" value="InterPro"/>
</dbReference>
<feature type="transmembrane region" description="Helical" evidence="1">
    <location>
        <begin position="35"/>
        <end position="57"/>
    </location>
</feature>
<keyword evidence="1" id="KW-0472">Membrane</keyword>
<name>A0A2M7W5B6_9BACT</name>
<reference evidence="4" key="1">
    <citation type="submission" date="2017-09" db="EMBL/GenBank/DDBJ databases">
        <title>Depth-based differentiation of microbial function through sediment-hosted aquifers and enrichment of novel symbionts in the deep terrestrial subsurface.</title>
        <authorList>
            <person name="Probst A.J."/>
            <person name="Ladd B."/>
            <person name="Jarett J.K."/>
            <person name="Geller-Mcgrath D.E."/>
            <person name="Sieber C.M.K."/>
            <person name="Emerson J.B."/>
            <person name="Anantharaman K."/>
            <person name="Thomas B.C."/>
            <person name="Malmstrom R."/>
            <person name="Stieglmeier M."/>
            <person name="Klingl A."/>
            <person name="Woyke T."/>
            <person name="Ryan C.M."/>
            <person name="Banfield J.F."/>
        </authorList>
    </citation>
    <scope>NUCLEOTIDE SEQUENCE [LARGE SCALE GENOMIC DNA]</scope>
</reference>
<protein>
    <recommendedName>
        <fullName evidence="2">EamA domain-containing protein</fullName>
    </recommendedName>
</protein>